<accession>A0RUB0</accession>
<evidence type="ECO:0000313" key="2">
    <source>
        <dbReference type="Proteomes" id="UP000000758"/>
    </source>
</evidence>
<evidence type="ECO:0000313" key="1">
    <source>
        <dbReference type="EMBL" id="ABK76927.1"/>
    </source>
</evidence>
<dbReference type="HOGENOM" id="CLU_1444629_0_0_2"/>
<dbReference type="AlphaFoldDB" id="A0RUB0"/>
<proteinExistence type="predicted"/>
<organism evidence="1 2">
    <name type="scientific">Cenarchaeum symbiosum (strain A)</name>
    <dbReference type="NCBI Taxonomy" id="414004"/>
    <lineage>
        <taxon>Archaea</taxon>
        <taxon>Nitrososphaerota</taxon>
        <taxon>Candidatus Cenarchaeales</taxon>
        <taxon>Candidatus Cenarchaeaceae</taxon>
        <taxon>Candidatus Cenarchaeum</taxon>
    </lineage>
</organism>
<name>A0RUB0_CENSY</name>
<sequence>MLPDGRVSSVICTDPYLKASFLDGLASCKSDVHYLDLDLLYSGMVSAGILPRREITVYRPGTGGLYSSLDRMLGRASSAGSLIIIDTLNGLFNILEDRDAGRMIDSYIMLLGLACRSSGSRAVMASMSLRRDGAWALSPTGRRVIGAGTISTIRLEREGRGATAYSAGGGSVISADLGIPESNPKAL</sequence>
<keyword evidence="2" id="KW-1185">Reference proteome</keyword>
<gene>
    <name evidence="1" type="ordered locus">CENSYa_0288</name>
</gene>
<dbReference type="EMBL" id="DP000238">
    <property type="protein sequence ID" value="ABK76927.1"/>
    <property type="molecule type" value="Genomic_DNA"/>
</dbReference>
<reference evidence="1 2" key="1">
    <citation type="journal article" date="2006" name="Proc. Natl. Acad. Sci. U.S.A.">
        <title>Genomic analysis of the uncultivated marine crenarchaeote Cenarchaeum symbiosum.</title>
        <authorList>
            <person name="Hallam S.J."/>
            <person name="Konstantinidis K.T."/>
            <person name="Putnam N."/>
            <person name="Schleper C."/>
            <person name="Watanabe Y."/>
            <person name="Sugahara J."/>
            <person name="Preston C."/>
            <person name="de la Torre J."/>
            <person name="Richardson P.M."/>
            <person name="DeLong E.F."/>
        </authorList>
    </citation>
    <scope>NUCLEOTIDE SEQUENCE [LARGE SCALE GENOMIC DNA]</scope>
    <source>
        <strain evidence="2">A</strain>
    </source>
</reference>
<dbReference type="STRING" id="414004.CENSYa_0288"/>
<evidence type="ECO:0008006" key="3">
    <source>
        <dbReference type="Google" id="ProtNLM"/>
    </source>
</evidence>
<protein>
    <recommendedName>
        <fullName evidence="3">RecA/RadA recombinase</fullName>
    </recommendedName>
</protein>
<dbReference type="KEGG" id="csy:CENSYa_0288"/>
<dbReference type="Proteomes" id="UP000000758">
    <property type="component" value="Chromosome"/>
</dbReference>
<dbReference type="EnsemblBacteria" id="ABK76927">
    <property type="protein sequence ID" value="ABK76927"/>
    <property type="gene ID" value="CENSYa_0288"/>
</dbReference>